<evidence type="ECO:0000313" key="4">
    <source>
        <dbReference type="Proteomes" id="UP000664495"/>
    </source>
</evidence>
<keyword evidence="1" id="KW-0560">Oxidoreductase</keyword>
<dbReference type="RefSeq" id="WP_207107709.1">
    <property type="nucleotide sequence ID" value="NZ_JAFLVR010000013.1"/>
</dbReference>
<organism evidence="3 4">
    <name type="scientific">Candidatus Enterococcus murrayae</name>
    <dbReference type="NCBI Taxonomy" id="2815321"/>
    <lineage>
        <taxon>Bacteria</taxon>
        <taxon>Bacillati</taxon>
        <taxon>Bacillota</taxon>
        <taxon>Bacilli</taxon>
        <taxon>Lactobacillales</taxon>
        <taxon>Enterococcaceae</taxon>
        <taxon>Enterococcus</taxon>
    </lineage>
</organism>
<name>A0ABS3HFA3_9ENTE</name>
<accession>A0ABS3HFA3</accession>
<dbReference type="InterPro" id="IPR015590">
    <property type="entry name" value="Aldehyde_DH_dom"/>
</dbReference>
<dbReference type="PANTHER" id="PTHR11699">
    <property type="entry name" value="ALDEHYDE DEHYDROGENASE-RELATED"/>
    <property type="match status" value="1"/>
</dbReference>
<proteinExistence type="predicted"/>
<feature type="domain" description="Aldehyde dehydrogenase" evidence="2">
    <location>
        <begin position="14"/>
        <end position="268"/>
    </location>
</feature>
<protein>
    <submittedName>
        <fullName evidence="3">Aldehyde dehydrogenase family protein</fullName>
    </submittedName>
</protein>
<comment type="caution">
    <text evidence="3">The sequence shown here is derived from an EMBL/GenBank/DDBJ whole genome shotgun (WGS) entry which is preliminary data.</text>
</comment>
<sequence>MQFVDKDLKSIQEARILTESARDAQFLLKDYDQQTIDRMLKKLITEVKESLPELVAFEVVATGKGNEKDKLSLWHIFLDQFAESLHEPVLGVLEDTCELKEIGVPLGVIAAILPGENILLNAFFATISALKGGNTIILIPQARTEAVVAKLYDVFQQSNAGFPKSSFCFMENTAIEGISVLTEQAAVALVVNIGHSSYFDCSKPTIYGAIGSTPVFIERTADIDHAVDEIITSRGFDNGLLPAAEQFVIAESVIASEVKEKMIRAGAHFMSSGEEKQLLSKLFLDNEVNPTVIGKDAKTLAKISGFPVAEGTRVLVSEQPYIFEENPFTNALPCPVMTYYLESDWIHACDKCIQLLKEKRNGHTLAIHSKNSAIIREFGLKKPIGRMLVNTGAGFAGIGLDSTLPVSMILGGMTTGRGYVAKNITAKDFTYVRQIGYSTTKEICLAGEKVEPITIDQQALLEKILKKIIE</sequence>
<dbReference type="Pfam" id="PF00171">
    <property type="entry name" value="Aldedh"/>
    <property type="match status" value="1"/>
</dbReference>
<dbReference type="InterPro" id="IPR016163">
    <property type="entry name" value="Ald_DH_C"/>
</dbReference>
<dbReference type="Gene3D" id="3.40.605.10">
    <property type="entry name" value="Aldehyde Dehydrogenase, Chain A, domain 1"/>
    <property type="match status" value="1"/>
</dbReference>
<evidence type="ECO:0000256" key="1">
    <source>
        <dbReference type="ARBA" id="ARBA00023002"/>
    </source>
</evidence>
<dbReference type="SUPFAM" id="SSF53720">
    <property type="entry name" value="ALDH-like"/>
    <property type="match status" value="1"/>
</dbReference>
<dbReference type="EMBL" id="JAFLVR010000013">
    <property type="protein sequence ID" value="MBO0451928.1"/>
    <property type="molecule type" value="Genomic_DNA"/>
</dbReference>
<evidence type="ECO:0000313" key="3">
    <source>
        <dbReference type="EMBL" id="MBO0451928.1"/>
    </source>
</evidence>
<reference evidence="3 4" key="1">
    <citation type="submission" date="2021-03" db="EMBL/GenBank/DDBJ databases">
        <title>Enterococcal diversity collection.</title>
        <authorList>
            <person name="Gilmore M.S."/>
            <person name="Schwartzman J."/>
            <person name="Van Tyne D."/>
            <person name="Martin M."/>
            <person name="Earl A.M."/>
            <person name="Manson A.L."/>
            <person name="Straub T."/>
            <person name="Salamzade R."/>
            <person name="Saavedra J."/>
            <person name="Lebreton F."/>
            <person name="Prichula J."/>
            <person name="Schaufler K."/>
            <person name="Gaca A."/>
            <person name="Sgardioli B."/>
            <person name="Wagenaar J."/>
            <person name="Strong T."/>
        </authorList>
    </citation>
    <scope>NUCLEOTIDE SEQUENCE [LARGE SCALE GENOMIC DNA]</scope>
    <source>
        <strain evidence="3 4">MJM16</strain>
    </source>
</reference>
<keyword evidence="4" id="KW-1185">Reference proteome</keyword>
<dbReference type="Gene3D" id="3.40.309.10">
    <property type="entry name" value="Aldehyde Dehydrogenase, Chain A, domain 2"/>
    <property type="match status" value="1"/>
</dbReference>
<dbReference type="InterPro" id="IPR016162">
    <property type="entry name" value="Ald_DH_N"/>
</dbReference>
<dbReference type="Proteomes" id="UP000664495">
    <property type="component" value="Unassembled WGS sequence"/>
</dbReference>
<dbReference type="InterPro" id="IPR016161">
    <property type="entry name" value="Ald_DH/histidinol_DH"/>
</dbReference>
<evidence type="ECO:0000259" key="2">
    <source>
        <dbReference type="Pfam" id="PF00171"/>
    </source>
</evidence>
<gene>
    <name evidence="3" type="ORF">JZO85_06575</name>
</gene>